<sequence>MNVHLIKFTLSTIYFRLYCALQETLNTDDELKLRHVDNSPDHWFENLHYWVPSKEVQLRPRQFKVYYSMSCLLLVAIYKLFAPESPKEPYNLTKNPYLFHLVRSWKCHTNVILLALEIDRRIELQNEEEDSDENQTPEIIYNVLEGSSAVRSVLAWILNQNPSVDIPDTNLDLETIEDPDVDWSYDIKELPLLEFVLPLSRRRANCGALRVDMRLIVIALIIIRSGSHVVSTSNPSSKPPVSYSYRKQAQQDAISSVGDLLVDLEYDDRFDEDIRYVFEFELDGFQDEDEKQGIDDSQLEPVAIGDNMEYTPAFLEVIKSFESATEEDKRKYIFDDVTELGYYLKFVILKTLSSSKAQDLPWDQVLLNSIAYAKHAASETHFYLYPGIVLGFLKMPASIEDIEECRKKNLFLLPISPITNFELFLKNNTQLARSVLDELMMFPYTRSKTLNFLSKEQNLNPLMIDYVYELVSGLRGRQEHSAYTFSRLGGKVILDEREIQLFLHNFLTRCSEYFAAVDGFEDLDGNRVILPESVAKKTMLLLCLMINRLVAQGIIALGSDGPFTFNTELRGLLIGWIGRVKEARTLYFEISSALYDDARDGIREQANGFEDETREKVEEPPTKARNYGISESTMAKIESWESSAETVAIVNTSKAIRDEFDNYVGRLKEYIASIVWVSEVRSSIPADIVAGDLRFYLDNFNVLCKVDYFAGAMFEVFESCVSSEPRLGESEFSEAFINGETEFKDGKKKKKKKKSKKKK</sequence>
<protein>
    <submittedName>
        <fullName evidence="1">Uncharacterized protein</fullName>
    </submittedName>
</protein>
<organism evidence="1 2">
    <name type="scientific">Naganishia cerealis</name>
    <dbReference type="NCBI Taxonomy" id="610337"/>
    <lineage>
        <taxon>Eukaryota</taxon>
        <taxon>Fungi</taxon>
        <taxon>Dikarya</taxon>
        <taxon>Basidiomycota</taxon>
        <taxon>Agaricomycotina</taxon>
        <taxon>Tremellomycetes</taxon>
        <taxon>Filobasidiales</taxon>
        <taxon>Filobasidiaceae</taxon>
        <taxon>Naganishia</taxon>
    </lineage>
</organism>
<keyword evidence="2" id="KW-1185">Reference proteome</keyword>
<gene>
    <name evidence="1" type="ORF">QFC19_007559</name>
</gene>
<evidence type="ECO:0000313" key="2">
    <source>
        <dbReference type="Proteomes" id="UP001241377"/>
    </source>
</evidence>
<evidence type="ECO:0000313" key="1">
    <source>
        <dbReference type="EMBL" id="KAJ9095449.1"/>
    </source>
</evidence>
<comment type="caution">
    <text evidence="1">The sequence shown here is derived from an EMBL/GenBank/DDBJ whole genome shotgun (WGS) entry which is preliminary data.</text>
</comment>
<dbReference type="EMBL" id="JASBWR010000101">
    <property type="protein sequence ID" value="KAJ9095449.1"/>
    <property type="molecule type" value="Genomic_DNA"/>
</dbReference>
<dbReference type="Proteomes" id="UP001241377">
    <property type="component" value="Unassembled WGS sequence"/>
</dbReference>
<proteinExistence type="predicted"/>
<reference evidence="1" key="1">
    <citation type="submission" date="2023-04" db="EMBL/GenBank/DDBJ databases">
        <title>Draft Genome sequencing of Naganishia species isolated from polar environments using Oxford Nanopore Technology.</title>
        <authorList>
            <person name="Leo P."/>
            <person name="Venkateswaran K."/>
        </authorList>
    </citation>
    <scope>NUCLEOTIDE SEQUENCE</scope>
    <source>
        <strain evidence="1">MNA-CCFEE 5261</strain>
    </source>
</reference>
<accession>A0ACC2V8F2</accession>
<name>A0ACC2V8F2_9TREE</name>